<keyword evidence="2" id="KW-0238">DNA-binding</keyword>
<dbReference type="PROSITE" id="PS50949">
    <property type="entry name" value="HTH_GNTR"/>
    <property type="match status" value="1"/>
</dbReference>
<sequence length="233" mass="26696">MTDRFIPPGFDVMKFAAVDVRQAASAADIVYEALRKAIIEGDLAEGENLRQDQIAQMFNISRIPVREALSRLEQHGLITTQRYKGAVVAGLSVEEIEEIFEFRALIEAEVIRLAVPNLDRQTLEKARRYCDAFDRETDPHRLGEINRNFHYSLYEASRRPYYLQNVRSSLDRIDRYLRAQLTFTNGVPRAGREHEAILAACEQGDAELASRLTRDHILDAGRSLMTFLREQRG</sequence>
<name>A0ABQ5ZFR1_9HYPH</name>
<evidence type="ECO:0000313" key="6">
    <source>
        <dbReference type="Proteomes" id="UP001156702"/>
    </source>
</evidence>
<dbReference type="InterPro" id="IPR036390">
    <property type="entry name" value="WH_DNA-bd_sf"/>
</dbReference>
<dbReference type="InterPro" id="IPR008920">
    <property type="entry name" value="TF_FadR/GntR_C"/>
</dbReference>
<keyword evidence="3" id="KW-0804">Transcription</keyword>
<dbReference type="SMART" id="SM00345">
    <property type="entry name" value="HTH_GNTR"/>
    <property type="match status" value="1"/>
</dbReference>
<protein>
    <submittedName>
        <fullName evidence="5">Transcriptional regulator</fullName>
    </submittedName>
</protein>
<comment type="caution">
    <text evidence="5">The sequence shown here is derived from an EMBL/GenBank/DDBJ whole genome shotgun (WGS) entry which is preliminary data.</text>
</comment>
<evidence type="ECO:0000256" key="3">
    <source>
        <dbReference type="ARBA" id="ARBA00023163"/>
    </source>
</evidence>
<dbReference type="SUPFAM" id="SSF48008">
    <property type="entry name" value="GntR ligand-binding domain-like"/>
    <property type="match status" value="1"/>
</dbReference>
<evidence type="ECO:0000259" key="4">
    <source>
        <dbReference type="PROSITE" id="PS50949"/>
    </source>
</evidence>
<organism evidence="5 6">
    <name type="scientific">Shinella yambaruensis</name>
    <dbReference type="NCBI Taxonomy" id="415996"/>
    <lineage>
        <taxon>Bacteria</taxon>
        <taxon>Pseudomonadati</taxon>
        <taxon>Pseudomonadota</taxon>
        <taxon>Alphaproteobacteria</taxon>
        <taxon>Hyphomicrobiales</taxon>
        <taxon>Rhizobiaceae</taxon>
        <taxon>Shinella</taxon>
    </lineage>
</organism>
<dbReference type="InterPro" id="IPR000524">
    <property type="entry name" value="Tscrpt_reg_HTH_GntR"/>
</dbReference>
<dbReference type="Gene3D" id="1.20.120.530">
    <property type="entry name" value="GntR ligand-binding domain-like"/>
    <property type="match status" value="1"/>
</dbReference>
<keyword evidence="6" id="KW-1185">Reference proteome</keyword>
<dbReference type="Pfam" id="PF07729">
    <property type="entry name" value="FCD"/>
    <property type="match status" value="1"/>
</dbReference>
<dbReference type="PANTHER" id="PTHR43537">
    <property type="entry name" value="TRANSCRIPTIONAL REGULATOR, GNTR FAMILY"/>
    <property type="match status" value="1"/>
</dbReference>
<keyword evidence="1" id="KW-0805">Transcription regulation</keyword>
<dbReference type="InterPro" id="IPR011711">
    <property type="entry name" value="GntR_C"/>
</dbReference>
<dbReference type="SUPFAM" id="SSF46785">
    <property type="entry name" value="Winged helix' DNA-binding domain"/>
    <property type="match status" value="1"/>
</dbReference>
<dbReference type="EMBL" id="BSOP01000019">
    <property type="protein sequence ID" value="GLR51640.1"/>
    <property type="molecule type" value="Genomic_DNA"/>
</dbReference>
<accession>A0ABQ5ZFR1</accession>
<dbReference type="Pfam" id="PF00392">
    <property type="entry name" value="GntR"/>
    <property type="match status" value="1"/>
</dbReference>
<proteinExistence type="predicted"/>
<evidence type="ECO:0000256" key="1">
    <source>
        <dbReference type="ARBA" id="ARBA00023015"/>
    </source>
</evidence>
<dbReference type="Gene3D" id="1.10.10.10">
    <property type="entry name" value="Winged helix-like DNA-binding domain superfamily/Winged helix DNA-binding domain"/>
    <property type="match status" value="1"/>
</dbReference>
<evidence type="ECO:0000256" key="2">
    <source>
        <dbReference type="ARBA" id="ARBA00023125"/>
    </source>
</evidence>
<dbReference type="PANTHER" id="PTHR43537:SF41">
    <property type="entry name" value="TRANSCRIPTIONAL REGULATORY PROTEIN"/>
    <property type="match status" value="1"/>
</dbReference>
<dbReference type="Proteomes" id="UP001156702">
    <property type="component" value="Unassembled WGS sequence"/>
</dbReference>
<dbReference type="SMART" id="SM00895">
    <property type="entry name" value="FCD"/>
    <property type="match status" value="1"/>
</dbReference>
<feature type="domain" description="HTH gntR-type" evidence="4">
    <location>
        <begin position="24"/>
        <end position="91"/>
    </location>
</feature>
<evidence type="ECO:0000313" key="5">
    <source>
        <dbReference type="EMBL" id="GLR51640.1"/>
    </source>
</evidence>
<dbReference type="CDD" id="cd07377">
    <property type="entry name" value="WHTH_GntR"/>
    <property type="match status" value="1"/>
</dbReference>
<gene>
    <name evidence="5" type="ORF">GCM10007923_28490</name>
</gene>
<reference evidence="6" key="1">
    <citation type="journal article" date="2019" name="Int. J. Syst. Evol. Microbiol.">
        <title>The Global Catalogue of Microorganisms (GCM) 10K type strain sequencing project: providing services to taxonomists for standard genome sequencing and annotation.</title>
        <authorList>
            <consortium name="The Broad Institute Genomics Platform"/>
            <consortium name="The Broad Institute Genome Sequencing Center for Infectious Disease"/>
            <person name="Wu L."/>
            <person name="Ma J."/>
        </authorList>
    </citation>
    <scope>NUCLEOTIDE SEQUENCE [LARGE SCALE GENOMIC DNA]</scope>
    <source>
        <strain evidence="6">NBRC 102122</strain>
    </source>
</reference>
<dbReference type="InterPro" id="IPR036388">
    <property type="entry name" value="WH-like_DNA-bd_sf"/>
</dbReference>